<proteinExistence type="predicted"/>
<evidence type="ECO:0000313" key="2">
    <source>
        <dbReference type="Proteomes" id="UP000820818"/>
    </source>
</evidence>
<keyword evidence="2" id="KW-1185">Reference proteome</keyword>
<evidence type="ECO:0000313" key="1">
    <source>
        <dbReference type="EMBL" id="KAI9553376.1"/>
    </source>
</evidence>
<accession>A0AAD5L026</accession>
<name>A0AAD5L026_9CRUS</name>
<dbReference type="EMBL" id="WJBH02000009">
    <property type="protein sequence ID" value="KAI9553376.1"/>
    <property type="molecule type" value="Genomic_DNA"/>
</dbReference>
<comment type="caution">
    <text evidence="1">The sequence shown here is derived from an EMBL/GenBank/DDBJ whole genome shotgun (WGS) entry which is preliminary data.</text>
</comment>
<organism evidence="1 2">
    <name type="scientific">Daphnia sinensis</name>
    <dbReference type="NCBI Taxonomy" id="1820382"/>
    <lineage>
        <taxon>Eukaryota</taxon>
        <taxon>Metazoa</taxon>
        <taxon>Ecdysozoa</taxon>
        <taxon>Arthropoda</taxon>
        <taxon>Crustacea</taxon>
        <taxon>Branchiopoda</taxon>
        <taxon>Diplostraca</taxon>
        <taxon>Cladocera</taxon>
        <taxon>Anomopoda</taxon>
        <taxon>Daphniidae</taxon>
        <taxon>Daphnia</taxon>
        <taxon>Daphnia similis group</taxon>
    </lineage>
</organism>
<dbReference type="AlphaFoldDB" id="A0AAD5L026"/>
<sequence>MALLANGLPRPTISKESLRNKITPSMTLVFQSLHNAAKASEKDEFTMPELNVGTELTEDEMTFRAQPDDDFSVGRGIFGDAESGRMPRIVMLPIIAI</sequence>
<reference evidence="1 2" key="1">
    <citation type="submission" date="2022-05" db="EMBL/GenBank/DDBJ databases">
        <title>A multi-omics perspective on studying reproductive biology in Daphnia sinensis.</title>
        <authorList>
            <person name="Jia J."/>
        </authorList>
    </citation>
    <scope>NUCLEOTIDE SEQUENCE [LARGE SCALE GENOMIC DNA]</scope>
    <source>
        <strain evidence="1 2">WSL</strain>
    </source>
</reference>
<protein>
    <submittedName>
        <fullName evidence="1">Uncharacterized protein</fullName>
    </submittedName>
</protein>
<gene>
    <name evidence="1" type="ORF">GHT06_021277</name>
</gene>
<dbReference type="Proteomes" id="UP000820818">
    <property type="component" value="Linkage Group LG9"/>
</dbReference>